<dbReference type="Gene3D" id="3.30.470.20">
    <property type="entry name" value="ATP-grasp fold, B domain"/>
    <property type="match status" value="1"/>
</dbReference>
<dbReference type="AlphaFoldDB" id="A0A0G0N929"/>
<dbReference type="EMBL" id="LBUY01000053">
    <property type="protein sequence ID" value="KKQ73596.1"/>
    <property type="molecule type" value="Genomic_DNA"/>
</dbReference>
<dbReference type="Proteomes" id="UP000034738">
    <property type="component" value="Unassembled WGS sequence"/>
</dbReference>
<evidence type="ECO:0000256" key="1">
    <source>
        <dbReference type="PROSITE-ProRule" id="PRU00409"/>
    </source>
</evidence>
<dbReference type="InterPro" id="IPR011761">
    <property type="entry name" value="ATP-grasp"/>
</dbReference>
<reference evidence="3 4" key="1">
    <citation type="journal article" date="2015" name="Nature">
        <title>rRNA introns, odd ribosomes, and small enigmatic genomes across a large radiation of phyla.</title>
        <authorList>
            <person name="Brown C.T."/>
            <person name="Hug L.A."/>
            <person name="Thomas B.C."/>
            <person name="Sharon I."/>
            <person name="Castelle C.J."/>
            <person name="Singh A."/>
            <person name="Wilkins M.J."/>
            <person name="Williams K.H."/>
            <person name="Banfield J.F."/>
        </authorList>
    </citation>
    <scope>NUCLEOTIDE SEQUENCE [LARGE SCALE GENOMIC DNA]</scope>
</reference>
<comment type="caution">
    <text evidence="3">The sequence shown here is derived from an EMBL/GenBank/DDBJ whole genome shotgun (WGS) entry which is preliminary data.</text>
</comment>
<evidence type="ECO:0000313" key="3">
    <source>
        <dbReference type="EMBL" id="KKQ73596.1"/>
    </source>
</evidence>
<dbReference type="SUPFAM" id="SSF56059">
    <property type="entry name" value="Glutathione synthetase ATP-binding domain-like"/>
    <property type="match status" value="1"/>
</dbReference>
<gene>
    <name evidence="3" type="ORF">US95_C0053G0003</name>
</gene>
<accession>A0A0G0N929</accession>
<dbReference type="Pfam" id="PF02655">
    <property type="entry name" value="ATP-grasp_3"/>
    <property type="match status" value="1"/>
</dbReference>
<dbReference type="InterPro" id="IPR003806">
    <property type="entry name" value="ATP-grasp_PylC-type"/>
</dbReference>
<organism evidence="3 4">
    <name type="scientific">Candidatus Woesebacteria bacterium GW2011_GWB1_38_5</name>
    <dbReference type="NCBI Taxonomy" id="1618568"/>
    <lineage>
        <taxon>Bacteria</taxon>
        <taxon>Candidatus Woeseibacteriota</taxon>
    </lineage>
</organism>
<protein>
    <submittedName>
        <fullName evidence="3">ATP-grasp domain protein</fullName>
    </submittedName>
</protein>
<evidence type="ECO:0000313" key="4">
    <source>
        <dbReference type="Proteomes" id="UP000034738"/>
    </source>
</evidence>
<keyword evidence="1" id="KW-0547">Nucleotide-binding</keyword>
<feature type="domain" description="ATP-grasp" evidence="2">
    <location>
        <begin position="132"/>
        <end position="352"/>
    </location>
</feature>
<dbReference type="GO" id="GO:0005524">
    <property type="term" value="F:ATP binding"/>
    <property type="evidence" value="ECO:0007669"/>
    <property type="project" value="UniProtKB-UniRule"/>
</dbReference>
<dbReference type="GO" id="GO:0046872">
    <property type="term" value="F:metal ion binding"/>
    <property type="evidence" value="ECO:0007669"/>
    <property type="project" value="InterPro"/>
</dbReference>
<evidence type="ECO:0000259" key="2">
    <source>
        <dbReference type="PROSITE" id="PS50975"/>
    </source>
</evidence>
<proteinExistence type="predicted"/>
<keyword evidence="1" id="KW-0067">ATP-binding</keyword>
<sequence length="481" mass="54088">MDKEEVLKITKDLPPIIGIAPNAFSRIILADFCPEYSIVCFKYRGETDIIARDIEVFCVEKEDPGTSISKMNAQELLVHPKVQEYIKSKKDPHLLIYKPTKGVEAISYEMGWKVIGNSSSVKYKIENKYEFRQLLKKAGIEAITGETILYDDLDKNKYGEMVEKYGNKLVFQIAEMTSGGGTGTAFINSEEDFKNFKNKFDIKREKLLSINKVNVTRFMEGTPTSISACATKFGVVTGYIQTQILDIPEVRLMSDGSGLFSGHDFSFGNYSGELNEQAKCMARSFGEYIYKNLSYKGIFGLDLITDIGSGKVYPIECNPRFTAALPMYSLMTTSINKVPPIEFFHLMAQLGIKENFDFQMVNSGLKERILFSHISLTPKGIYEMKLNLPAGVYSLASENLGLRYERPGAFLWDLKNNSEFLMADSIPRFGAKVAQDAPTLFRLIFPRSIATSSFSIHPEIGQLITNLSLLLRKDQKPPEGD</sequence>
<dbReference type="PROSITE" id="PS50975">
    <property type="entry name" value="ATP_GRASP"/>
    <property type="match status" value="1"/>
</dbReference>
<name>A0A0G0N929_9BACT</name>